<accession>A0A396H622</accession>
<gene>
    <name evidence="3" type="ORF">MtrunA17_Chr7g0249971</name>
</gene>
<dbReference type="PANTHER" id="PTHR11926:SF1545">
    <property type="entry name" value="GLYCOSYLTRANSFERASE"/>
    <property type="match status" value="1"/>
</dbReference>
<dbReference type="InterPro" id="IPR058980">
    <property type="entry name" value="Glyco_transf_N"/>
</dbReference>
<protein>
    <submittedName>
        <fullName evidence="3">Putative crocetin glucosyltransferase</fullName>
        <ecNumber evidence="3">2.4.1.271</ecNumber>
    </submittedName>
</protein>
<keyword evidence="3" id="KW-0328">Glycosyltransferase</keyword>
<name>A0A396H622_MEDTR</name>
<dbReference type="AlphaFoldDB" id="A0A396H622"/>
<proteinExistence type="inferred from homology"/>
<keyword evidence="3" id="KW-0808">Transferase</keyword>
<comment type="similarity">
    <text evidence="1">Belongs to the UDP-glycosyltransferase family.</text>
</comment>
<dbReference type="Gramene" id="rna41728">
    <property type="protein sequence ID" value="RHN47164.1"/>
    <property type="gene ID" value="gene41728"/>
</dbReference>
<dbReference type="GO" id="GO:0016757">
    <property type="term" value="F:glycosyltransferase activity"/>
    <property type="evidence" value="ECO:0007669"/>
    <property type="project" value="UniProtKB-KW"/>
</dbReference>
<evidence type="ECO:0000259" key="2">
    <source>
        <dbReference type="Pfam" id="PF26168"/>
    </source>
</evidence>
<dbReference type="Pfam" id="PF26168">
    <property type="entry name" value="Glyco_transf_N"/>
    <property type="match status" value="1"/>
</dbReference>
<sequence length="133" mass="14910">MEKKVITNKVHCLVLPYPAQGHINPMLQFSKDLQHEGIRVTLVTTLYHRKTLQSVPPSFTIETISDGFDNGGVEEAGGYKAYLGRLDLGDMSSFFSTKGENPVLLDLLVGQFSNIDKADWVLCNTFYELEKEV</sequence>
<dbReference type="SUPFAM" id="SSF53756">
    <property type="entry name" value="UDP-Glycosyltransferase/glycogen phosphorylase"/>
    <property type="match status" value="1"/>
</dbReference>
<evidence type="ECO:0000313" key="3">
    <source>
        <dbReference type="EMBL" id="RHN47164.1"/>
    </source>
</evidence>
<organism evidence="3">
    <name type="scientific">Medicago truncatula</name>
    <name type="common">Barrel medic</name>
    <name type="synonym">Medicago tribuloides</name>
    <dbReference type="NCBI Taxonomy" id="3880"/>
    <lineage>
        <taxon>Eukaryota</taxon>
        <taxon>Viridiplantae</taxon>
        <taxon>Streptophyta</taxon>
        <taxon>Embryophyta</taxon>
        <taxon>Tracheophyta</taxon>
        <taxon>Spermatophyta</taxon>
        <taxon>Magnoliopsida</taxon>
        <taxon>eudicotyledons</taxon>
        <taxon>Gunneridae</taxon>
        <taxon>Pentapetalae</taxon>
        <taxon>rosids</taxon>
        <taxon>fabids</taxon>
        <taxon>Fabales</taxon>
        <taxon>Fabaceae</taxon>
        <taxon>Papilionoideae</taxon>
        <taxon>50 kb inversion clade</taxon>
        <taxon>NPAAA clade</taxon>
        <taxon>Hologalegina</taxon>
        <taxon>IRL clade</taxon>
        <taxon>Trifolieae</taxon>
        <taxon>Medicago</taxon>
    </lineage>
</organism>
<reference evidence="3" key="1">
    <citation type="journal article" date="2018" name="Nat. Plants">
        <title>Whole-genome landscape of Medicago truncatula symbiotic genes.</title>
        <authorList>
            <person name="Pecrix Y."/>
            <person name="Gamas P."/>
            <person name="Carrere S."/>
        </authorList>
    </citation>
    <scope>NUCLEOTIDE SEQUENCE</scope>
    <source>
        <tissue evidence="3">Leaves</tissue>
    </source>
</reference>
<dbReference type="EMBL" id="PSQE01000007">
    <property type="protein sequence ID" value="RHN47164.1"/>
    <property type="molecule type" value="Genomic_DNA"/>
</dbReference>
<comment type="caution">
    <text evidence="3">The sequence shown here is derived from an EMBL/GenBank/DDBJ whole genome shotgun (WGS) entry which is preliminary data.</text>
</comment>
<dbReference type="Gene3D" id="3.40.50.2000">
    <property type="entry name" value="Glycogen Phosphorylase B"/>
    <property type="match status" value="2"/>
</dbReference>
<feature type="domain" description="Glycosyltransferase N-terminal" evidence="2">
    <location>
        <begin position="9"/>
        <end position="50"/>
    </location>
</feature>
<dbReference type="Proteomes" id="UP000265566">
    <property type="component" value="Chromosome 7"/>
</dbReference>
<dbReference type="PANTHER" id="PTHR11926">
    <property type="entry name" value="GLUCOSYL/GLUCURONOSYL TRANSFERASES"/>
    <property type="match status" value="1"/>
</dbReference>
<evidence type="ECO:0000256" key="1">
    <source>
        <dbReference type="ARBA" id="ARBA00009995"/>
    </source>
</evidence>
<dbReference type="EC" id="2.4.1.271" evidence="3"/>